<comment type="catalytic activity">
    <reaction evidence="1 13">
        <text>Catalyzes the rearrangement of -S-S- bonds in proteins.</text>
        <dbReference type="EC" id="5.3.4.1"/>
    </reaction>
</comment>
<protein>
    <recommendedName>
        <fullName evidence="4 13">Protein disulfide-isomerase</fullName>
        <ecNumber evidence="4 13">5.3.4.1</ecNumber>
    </recommendedName>
</protein>
<dbReference type="PROSITE" id="PS51352">
    <property type="entry name" value="THIOREDOXIN_2"/>
    <property type="match status" value="2"/>
</dbReference>
<evidence type="ECO:0000256" key="9">
    <source>
        <dbReference type="ARBA" id="ARBA00023235"/>
    </source>
</evidence>
<evidence type="ECO:0000256" key="3">
    <source>
        <dbReference type="ARBA" id="ARBA00006347"/>
    </source>
</evidence>
<keyword evidence="6" id="KW-0677">Repeat</keyword>
<dbReference type="RefSeq" id="XP_003293872.1">
    <property type="nucleotide sequence ID" value="XM_003293824.1"/>
</dbReference>
<proteinExistence type="inferred from homology"/>
<keyword evidence="8 11" id="KW-1015">Disulfide bond</keyword>
<evidence type="ECO:0000256" key="4">
    <source>
        <dbReference type="ARBA" id="ARBA00012723"/>
    </source>
</evidence>
<feature type="disulfide bond" description="Redox-active" evidence="11">
    <location>
        <begin position="7"/>
        <end position="10"/>
    </location>
</feature>
<feature type="compositionally biased region" description="Acidic residues" evidence="14">
    <location>
        <begin position="433"/>
        <end position="442"/>
    </location>
</feature>
<evidence type="ECO:0000256" key="2">
    <source>
        <dbReference type="ARBA" id="ARBA00004319"/>
    </source>
</evidence>
<dbReference type="PANTHER" id="PTHR18929:SF132">
    <property type="entry name" value="PROTEIN DISULFIDE-ISOMERASE A3"/>
    <property type="match status" value="1"/>
</dbReference>
<evidence type="ECO:0000256" key="1">
    <source>
        <dbReference type="ARBA" id="ARBA00001182"/>
    </source>
</evidence>
<comment type="subcellular location">
    <subcellularLocation>
        <location evidence="2">Endoplasmic reticulum lumen</location>
    </subcellularLocation>
</comment>
<dbReference type="EC" id="5.3.4.1" evidence="4 13"/>
<dbReference type="VEuPathDB" id="AmoebaDB:DICPUDRAFT_58708"/>
<dbReference type="InterPro" id="IPR013766">
    <property type="entry name" value="Thioredoxin_domain"/>
</dbReference>
<dbReference type="GO" id="GO:0003756">
    <property type="term" value="F:protein disulfide isomerase activity"/>
    <property type="evidence" value="ECO:0000318"/>
    <property type="project" value="GO_Central"/>
</dbReference>
<feature type="compositionally biased region" description="Basic and acidic residues" evidence="14">
    <location>
        <begin position="447"/>
        <end position="456"/>
    </location>
</feature>
<evidence type="ECO:0000256" key="7">
    <source>
        <dbReference type="ARBA" id="ARBA00022824"/>
    </source>
</evidence>
<keyword evidence="9 13" id="KW-0413">Isomerase</keyword>
<dbReference type="PRINTS" id="PR00421">
    <property type="entry name" value="THIOREDOXIN"/>
</dbReference>
<dbReference type="PANTHER" id="PTHR18929">
    <property type="entry name" value="PROTEIN DISULFIDE ISOMERASE"/>
    <property type="match status" value="1"/>
</dbReference>
<evidence type="ECO:0000256" key="13">
    <source>
        <dbReference type="RuleBase" id="RU361130"/>
    </source>
</evidence>
<evidence type="ECO:0000256" key="8">
    <source>
        <dbReference type="ARBA" id="ARBA00023157"/>
    </source>
</evidence>
<dbReference type="FunCoup" id="F1A2H6">
    <property type="interactions" value="654"/>
</dbReference>
<dbReference type="GO" id="GO:0005783">
    <property type="term" value="C:endoplasmic reticulum"/>
    <property type="evidence" value="ECO:0000318"/>
    <property type="project" value="GO_Central"/>
</dbReference>
<comment type="similarity">
    <text evidence="3 12">Belongs to the protein disulfide isomerase family.</text>
</comment>
<dbReference type="Pfam" id="PF00085">
    <property type="entry name" value="Thioredoxin"/>
    <property type="match status" value="2"/>
</dbReference>
<keyword evidence="10 11" id="KW-0676">Redox-active center</keyword>
<feature type="disulfide bond" description="Redox-active" evidence="11">
    <location>
        <begin position="344"/>
        <end position="347"/>
    </location>
</feature>
<dbReference type="AlphaFoldDB" id="F1A2H6"/>
<organism evidence="16 17">
    <name type="scientific">Dictyostelium purpureum</name>
    <name type="common">Slime mold</name>
    <dbReference type="NCBI Taxonomy" id="5786"/>
    <lineage>
        <taxon>Eukaryota</taxon>
        <taxon>Amoebozoa</taxon>
        <taxon>Evosea</taxon>
        <taxon>Eumycetozoa</taxon>
        <taxon>Dictyostelia</taxon>
        <taxon>Dictyosteliales</taxon>
        <taxon>Dictyosteliaceae</taxon>
        <taxon>Dictyostelium</taxon>
    </lineage>
</organism>
<keyword evidence="17" id="KW-1185">Reference proteome</keyword>
<evidence type="ECO:0000256" key="12">
    <source>
        <dbReference type="RuleBase" id="RU004208"/>
    </source>
</evidence>
<dbReference type="PROSITE" id="PS00194">
    <property type="entry name" value="THIOREDOXIN_1"/>
    <property type="match status" value="1"/>
</dbReference>
<dbReference type="InterPro" id="IPR005788">
    <property type="entry name" value="PDI_thioredoxin-like_dom"/>
</dbReference>
<evidence type="ECO:0000256" key="5">
    <source>
        <dbReference type="ARBA" id="ARBA00022729"/>
    </source>
</evidence>
<dbReference type="InterPro" id="IPR017937">
    <property type="entry name" value="Thioredoxin_CS"/>
</dbReference>
<evidence type="ECO:0000313" key="17">
    <source>
        <dbReference type="Proteomes" id="UP000001064"/>
    </source>
</evidence>
<gene>
    <name evidence="16" type="ORF">DICPUDRAFT_58708</name>
</gene>
<dbReference type="KEGG" id="dpp:DICPUDRAFT_58708"/>
<feature type="region of interest" description="Disordered" evidence="14">
    <location>
        <begin position="429"/>
        <end position="456"/>
    </location>
</feature>
<dbReference type="SUPFAM" id="SSF52833">
    <property type="entry name" value="Thioredoxin-like"/>
    <property type="match status" value="4"/>
</dbReference>
<dbReference type="FunFam" id="3.40.30.10:FF:000042">
    <property type="entry name" value="protein disulfide-isomerase A2"/>
    <property type="match status" value="1"/>
</dbReference>
<dbReference type="OrthoDB" id="427280at2759"/>
<dbReference type="OMA" id="GHCKAMS"/>
<evidence type="ECO:0000256" key="10">
    <source>
        <dbReference type="ARBA" id="ARBA00023284"/>
    </source>
</evidence>
<dbReference type="InterPro" id="IPR036249">
    <property type="entry name" value="Thioredoxin-like_sf"/>
</dbReference>
<dbReference type="InterPro" id="IPR005792">
    <property type="entry name" value="Prot_disulphide_isomerase"/>
</dbReference>
<evidence type="ECO:0000256" key="6">
    <source>
        <dbReference type="ARBA" id="ARBA00022737"/>
    </source>
</evidence>
<dbReference type="GeneID" id="10505188"/>
<dbReference type="NCBIfam" id="TIGR01126">
    <property type="entry name" value="pdi_dom"/>
    <property type="match status" value="1"/>
</dbReference>
<dbReference type="InParanoid" id="F1A2H6"/>
<sequence length="456" mass="51390">MFFAPWCGHCKNLKPHYEEAAKTLSTNKKIALGKVDCTVQEELCQLNKVQYYPTLVVYKNGKAEPFEAERNAKSIVVALEEELKPNVASLESNEEIEEFKKSNPIGVVGFFDNDHDDRYKLFTDLASSQKKHAKFAAVIGKDFSKDHVKATPNVVLYRKFDEPSVAHEGDFEIEALKNFVSGNVVPLVGEINRETYKKYESVAVPLAYLFLDSTQDNKDTLAFVGKIAKENKGKIVFCWVDMKKFPQQATHMGLSGEVTPALSIDDSANLKARFNFEEKSDFTAESVKQWVSDVLNNKVAPFVKSQPIPEKNDGPVKVAVGHTFKELVLDSPNDVLVEFYAPWCGHCKKLEPIYNKLGEFMKDIKSVDIVKIDADSNDVPSSLEIKGYPTIMLFKAGDKENPVQYDGQRNNHMDFAEFIHDKAAIKFELPSNTEEDDEDEGEPIVSNKKESKHDEL</sequence>
<dbReference type="Proteomes" id="UP000001064">
    <property type="component" value="Unassembled WGS sequence"/>
</dbReference>
<dbReference type="CDD" id="cd02981">
    <property type="entry name" value="PDI_b_family"/>
    <property type="match status" value="1"/>
</dbReference>
<name>F1A2H6_DICPU</name>
<dbReference type="eggNOG" id="KOG0190">
    <property type="taxonomic scope" value="Eukaryota"/>
</dbReference>
<evidence type="ECO:0000256" key="14">
    <source>
        <dbReference type="SAM" id="MobiDB-lite"/>
    </source>
</evidence>
<reference evidence="17" key="1">
    <citation type="journal article" date="2011" name="Genome Biol.">
        <title>Comparative genomics of the social amoebae Dictyostelium discoideum and Dictyostelium purpureum.</title>
        <authorList>
            <consortium name="US DOE Joint Genome Institute (JGI-PGF)"/>
            <person name="Sucgang R."/>
            <person name="Kuo A."/>
            <person name="Tian X."/>
            <person name="Salerno W."/>
            <person name="Parikh A."/>
            <person name="Feasley C.L."/>
            <person name="Dalin E."/>
            <person name="Tu H."/>
            <person name="Huang E."/>
            <person name="Barry K."/>
            <person name="Lindquist E."/>
            <person name="Shapiro H."/>
            <person name="Bruce D."/>
            <person name="Schmutz J."/>
            <person name="Salamov A."/>
            <person name="Fey P."/>
            <person name="Gaudet P."/>
            <person name="Anjard C."/>
            <person name="Babu M.M."/>
            <person name="Basu S."/>
            <person name="Bushmanova Y."/>
            <person name="van der Wel H."/>
            <person name="Katoh-Kurasawa M."/>
            <person name="Dinh C."/>
            <person name="Coutinho P.M."/>
            <person name="Saito T."/>
            <person name="Elias M."/>
            <person name="Schaap P."/>
            <person name="Kay R.R."/>
            <person name="Henrissat B."/>
            <person name="Eichinger L."/>
            <person name="Rivero F."/>
            <person name="Putnam N.H."/>
            <person name="West C.M."/>
            <person name="Loomis W.F."/>
            <person name="Chisholm R.L."/>
            <person name="Shaulsky G."/>
            <person name="Strassmann J.E."/>
            <person name="Queller D.C."/>
            <person name="Kuspa A."/>
            <person name="Grigoriev I.V."/>
        </authorList>
    </citation>
    <scope>NUCLEOTIDE SEQUENCE [LARGE SCALE GENOMIC DNA]</scope>
    <source>
        <strain evidence="17">QSDP1</strain>
    </source>
</reference>
<dbReference type="NCBIfam" id="TIGR01130">
    <property type="entry name" value="ER_PDI_fam"/>
    <property type="match status" value="1"/>
</dbReference>
<keyword evidence="7" id="KW-0256">Endoplasmic reticulum</keyword>
<dbReference type="GO" id="GO:0006457">
    <property type="term" value="P:protein folding"/>
    <property type="evidence" value="ECO:0000318"/>
    <property type="project" value="GO_Central"/>
</dbReference>
<dbReference type="GO" id="GO:0034976">
    <property type="term" value="P:response to endoplasmic reticulum stress"/>
    <property type="evidence" value="ECO:0000318"/>
    <property type="project" value="GO_Central"/>
</dbReference>
<evidence type="ECO:0000256" key="11">
    <source>
        <dbReference type="PIRSR" id="PIRSR605792-51"/>
    </source>
</evidence>
<feature type="domain" description="Thioredoxin" evidence="15">
    <location>
        <begin position="294"/>
        <end position="430"/>
    </location>
</feature>
<dbReference type="STRING" id="5786.F1A2H6"/>
<dbReference type="Gene3D" id="3.40.30.10">
    <property type="entry name" value="Glutaredoxin"/>
    <property type="match status" value="4"/>
</dbReference>
<dbReference type="CDD" id="cd02961">
    <property type="entry name" value="PDI_a_family"/>
    <property type="match status" value="1"/>
</dbReference>
<keyword evidence="5" id="KW-0732">Signal</keyword>
<dbReference type="CDD" id="cd02982">
    <property type="entry name" value="PDI_b'_family"/>
    <property type="match status" value="1"/>
</dbReference>
<dbReference type="CDD" id="cd02995">
    <property type="entry name" value="PDI_a_PDI_a'_C"/>
    <property type="match status" value="1"/>
</dbReference>
<evidence type="ECO:0000259" key="15">
    <source>
        <dbReference type="PROSITE" id="PS51352"/>
    </source>
</evidence>
<accession>F1A2H6</accession>
<evidence type="ECO:0000313" key="16">
    <source>
        <dbReference type="EMBL" id="EGC29604.1"/>
    </source>
</evidence>
<dbReference type="EMBL" id="GL871412">
    <property type="protein sequence ID" value="EGC29604.1"/>
    <property type="molecule type" value="Genomic_DNA"/>
</dbReference>
<feature type="domain" description="Thioredoxin" evidence="15">
    <location>
        <begin position="1"/>
        <end position="84"/>
    </location>
</feature>
<dbReference type="Pfam" id="PF13848">
    <property type="entry name" value="Thioredoxin_6"/>
    <property type="match status" value="1"/>
</dbReference>
<dbReference type="GO" id="GO:0005788">
    <property type="term" value="C:endoplasmic reticulum lumen"/>
    <property type="evidence" value="ECO:0007669"/>
    <property type="project" value="UniProtKB-SubCell"/>
</dbReference>